<feature type="binding site" evidence="14">
    <location>
        <position position="261"/>
    </location>
    <ligand>
        <name>NADPH</name>
        <dbReference type="ChEBI" id="CHEBI:57783"/>
    </ligand>
</feature>
<evidence type="ECO:0000256" key="3">
    <source>
        <dbReference type="ARBA" id="ARBA00022741"/>
    </source>
</evidence>
<dbReference type="GO" id="GO:0141153">
    <property type="term" value="F:glycerol-3-phosphate dehydrogenase (NADP+) activity"/>
    <property type="evidence" value="ECO:0007669"/>
    <property type="project" value="RHEA"/>
</dbReference>
<feature type="binding site" evidence="16">
    <location>
        <begin position="261"/>
        <end position="262"/>
    </location>
    <ligand>
        <name>substrate</name>
    </ligand>
</feature>
<evidence type="ECO:0000259" key="19">
    <source>
        <dbReference type="Pfam" id="PF01210"/>
    </source>
</evidence>
<comment type="subcellular location">
    <subcellularLocation>
        <location evidence="14">Cytoplasm</location>
    </subcellularLocation>
</comment>
<evidence type="ECO:0000256" key="11">
    <source>
        <dbReference type="ARBA" id="ARBA00066687"/>
    </source>
</evidence>
<evidence type="ECO:0000256" key="4">
    <source>
        <dbReference type="ARBA" id="ARBA00022857"/>
    </source>
</evidence>
<evidence type="ECO:0000256" key="5">
    <source>
        <dbReference type="ARBA" id="ARBA00023002"/>
    </source>
</evidence>
<keyword evidence="8 14" id="KW-0594">Phospholipid biosynthesis</keyword>
<evidence type="ECO:0000313" key="21">
    <source>
        <dbReference type="EMBL" id="KRN75456.1"/>
    </source>
</evidence>
<dbReference type="OrthoDB" id="9812273at2"/>
<feature type="binding site" evidence="17">
    <location>
        <position position="146"/>
    </location>
    <ligand>
        <name>NAD(+)</name>
        <dbReference type="ChEBI" id="CHEBI:57540"/>
    </ligand>
</feature>
<sequence length="339" mass="36196">MKQTKIAVLGAGSWGTALANVAAENGNQIMLWAHRAVTVEEINSRHTNKQYLGDRVLQANIQATTDLKAAVDGAEIVLSVVPTKATREVAKQLNQALVELRQSVIIVAATKGLEPETYKFASQMIEEEVMPQNLTGLAVLAGPSHAEGVIKHDPTTVVAVSKQLSIAKQVQAAMSNATFRVYTNDDVVGAELGGALKNVIAIAAGTLQSLGYDANAKAALFTRGLNEMTQLGRSYGANAMTFMGLAGVGDLFATATSEHSRNFKAGMQFGQGKTMDEVIDNMGMVIEGISTTKVVHDLAQQKGVEMPISEAVYQVLYAQEDPKIAINNLMERPLQQEGK</sequence>
<evidence type="ECO:0000256" key="10">
    <source>
        <dbReference type="ARBA" id="ARBA00052716"/>
    </source>
</evidence>
<feature type="binding site" evidence="14">
    <location>
        <position position="287"/>
    </location>
    <ligand>
        <name>NADPH</name>
        <dbReference type="ChEBI" id="CHEBI:57783"/>
    </ligand>
</feature>
<feature type="binding site" evidence="14">
    <location>
        <position position="285"/>
    </location>
    <ligand>
        <name>NADPH</name>
        <dbReference type="ChEBI" id="CHEBI:57783"/>
    </ligand>
</feature>
<feature type="active site" description="Proton acceptor" evidence="14 15">
    <location>
        <position position="197"/>
    </location>
</feature>
<feature type="binding site" evidence="14">
    <location>
        <position position="262"/>
    </location>
    <ligand>
        <name>sn-glycerol 3-phosphate</name>
        <dbReference type="ChEBI" id="CHEBI:57597"/>
    </ligand>
</feature>
<accession>A0A0R2JDL5</accession>
<dbReference type="Gene3D" id="3.40.50.720">
    <property type="entry name" value="NAD(P)-binding Rossmann-like Domain"/>
    <property type="match status" value="1"/>
</dbReference>
<feature type="binding site" evidence="14">
    <location>
        <position position="111"/>
    </location>
    <ligand>
        <name>sn-glycerol 3-phosphate</name>
        <dbReference type="ChEBI" id="CHEBI:57597"/>
    </ligand>
</feature>
<keyword evidence="3 14" id="KW-0547">Nucleotide-binding</keyword>
<dbReference type="SUPFAM" id="SSF51735">
    <property type="entry name" value="NAD(P)-binding Rossmann-fold domains"/>
    <property type="match status" value="1"/>
</dbReference>
<feature type="binding site" evidence="14">
    <location>
        <position position="144"/>
    </location>
    <ligand>
        <name>sn-glycerol 3-phosphate</name>
        <dbReference type="ChEBI" id="CHEBI:57597"/>
    </ligand>
</feature>
<evidence type="ECO:0000313" key="22">
    <source>
        <dbReference type="Proteomes" id="UP000051655"/>
    </source>
</evidence>
<dbReference type="InterPro" id="IPR036291">
    <property type="entry name" value="NAD(P)-bd_dom_sf"/>
</dbReference>
<dbReference type="NCBIfam" id="NF000942">
    <property type="entry name" value="PRK00094.1-4"/>
    <property type="match status" value="1"/>
</dbReference>
<comment type="catalytic activity">
    <reaction evidence="14">
        <text>sn-glycerol 3-phosphate + NAD(+) = dihydroxyacetone phosphate + NADH + H(+)</text>
        <dbReference type="Rhea" id="RHEA:11092"/>
        <dbReference type="ChEBI" id="CHEBI:15378"/>
        <dbReference type="ChEBI" id="CHEBI:57540"/>
        <dbReference type="ChEBI" id="CHEBI:57597"/>
        <dbReference type="ChEBI" id="CHEBI:57642"/>
        <dbReference type="ChEBI" id="CHEBI:57945"/>
        <dbReference type="EC" id="1.1.1.94"/>
    </reaction>
</comment>
<evidence type="ECO:0000256" key="7">
    <source>
        <dbReference type="ARBA" id="ARBA00023098"/>
    </source>
</evidence>
<name>A0A0R2JDL5_9LACO</name>
<dbReference type="GO" id="GO:0005829">
    <property type="term" value="C:cytosol"/>
    <property type="evidence" value="ECO:0007669"/>
    <property type="project" value="TreeGrafter"/>
</dbReference>
<dbReference type="PIRSF" id="PIRSF000114">
    <property type="entry name" value="Glycerol-3-P_dh"/>
    <property type="match status" value="1"/>
</dbReference>
<dbReference type="PRINTS" id="PR00077">
    <property type="entry name" value="GPDHDRGNASE"/>
</dbReference>
<feature type="binding site" evidence="14">
    <location>
        <position position="261"/>
    </location>
    <ligand>
        <name>sn-glycerol 3-phosphate</name>
        <dbReference type="ChEBI" id="CHEBI:57597"/>
    </ligand>
</feature>
<feature type="binding site" evidence="17">
    <location>
        <begin position="10"/>
        <end position="15"/>
    </location>
    <ligand>
        <name>NAD(+)</name>
        <dbReference type="ChEBI" id="CHEBI:57540"/>
    </ligand>
</feature>
<feature type="domain" description="Glycerol-3-phosphate dehydrogenase NAD-dependent N-terminal" evidence="19">
    <location>
        <begin position="5"/>
        <end position="165"/>
    </location>
</feature>
<dbReference type="PATRIC" id="fig|1616.3.peg.642"/>
<gene>
    <name evidence="14" type="primary">gpsA</name>
    <name evidence="21" type="ORF">IV73_GL000623</name>
</gene>
<dbReference type="EC" id="1.1.1.94" evidence="11 14"/>
<dbReference type="SUPFAM" id="SSF48179">
    <property type="entry name" value="6-phosphogluconate dehydrogenase C-terminal domain-like"/>
    <property type="match status" value="1"/>
</dbReference>
<dbReference type="InterPro" id="IPR008927">
    <property type="entry name" value="6-PGluconate_DH-like_C_sf"/>
</dbReference>
<dbReference type="NCBIfam" id="NF000940">
    <property type="entry name" value="PRK00094.1-2"/>
    <property type="match status" value="1"/>
</dbReference>
<feature type="binding site" evidence="14">
    <location>
        <position position="34"/>
    </location>
    <ligand>
        <name>NADPH</name>
        <dbReference type="ChEBI" id="CHEBI:57783"/>
    </ligand>
</feature>
<evidence type="ECO:0000256" key="6">
    <source>
        <dbReference type="ARBA" id="ARBA00023027"/>
    </source>
</evidence>
<keyword evidence="2 14" id="KW-0444">Lipid biosynthesis</keyword>
<evidence type="ECO:0000256" key="2">
    <source>
        <dbReference type="ARBA" id="ARBA00022516"/>
    </source>
</evidence>
<dbReference type="InterPro" id="IPR006168">
    <property type="entry name" value="G3P_DH_NAD-dep"/>
</dbReference>
<organism evidence="21 22">
    <name type="scientific">Weissella kandleri</name>
    <dbReference type="NCBI Taxonomy" id="1616"/>
    <lineage>
        <taxon>Bacteria</taxon>
        <taxon>Bacillati</taxon>
        <taxon>Bacillota</taxon>
        <taxon>Bacilli</taxon>
        <taxon>Lactobacillales</taxon>
        <taxon>Lactobacillaceae</taxon>
        <taxon>Weissella</taxon>
    </lineage>
</organism>
<dbReference type="GO" id="GO:0141152">
    <property type="term" value="F:glycerol-3-phosphate dehydrogenase (NAD+) activity"/>
    <property type="evidence" value="ECO:0007669"/>
    <property type="project" value="RHEA"/>
</dbReference>
<keyword evidence="6 14" id="KW-0520">NAD</keyword>
<evidence type="ECO:0000256" key="16">
    <source>
        <dbReference type="PIRSR" id="PIRSR000114-2"/>
    </source>
</evidence>
<proteinExistence type="inferred from homology"/>
<dbReference type="HAMAP" id="MF_00394">
    <property type="entry name" value="NAD_Glyc3P_dehydrog"/>
    <property type="match status" value="1"/>
</dbReference>
<feature type="binding site" evidence="14">
    <location>
        <position position="14"/>
    </location>
    <ligand>
        <name>NADPH</name>
        <dbReference type="ChEBI" id="CHEBI:57783"/>
    </ligand>
</feature>
<feature type="domain" description="Glycerol-3-phosphate dehydrogenase NAD-dependent C-terminal" evidence="20">
    <location>
        <begin position="186"/>
        <end position="326"/>
    </location>
</feature>
<dbReference type="GO" id="GO:0008654">
    <property type="term" value="P:phospholipid biosynthetic process"/>
    <property type="evidence" value="ECO:0007669"/>
    <property type="project" value="UniProtKB-KW"/>
</dbReference>
<feature type="binding site" evidence="14">
    <location>
        <position position="111"/>
    </location>
    <ligand>
        <name>NADPH</name>
        <dbReference type="ChEBI" id="CHEBI:57783"/>
    </ligand>
</feature>
<dbReference type="NCBIfam" id="NF000941">
    <property type="entry name" value="PRK00094.1-3"/>
    <property type="match status" value="1"/>
</dbReference>
<protein>
    <recommendedName>
        <fullName evidence="12 14">Glycerol-3-phosphate dehydrogenase [NAD(P)+]</fullName>
        <ecNumber evidence="11 14">1.1.1.94</ecNumber>
    </recommendedName>
    <alternativeName>
        <fullName evidence="14">NAD(P)(+)-dependent glycerol-3-phosphate dehydrogenase</fullName>
    </alternativeName>
    <alternativeName>
        <fullName evidence="13 14">NAD(P)H-dependent dihydroxyacetone-phosphate reductase</fullName>
    </alternativeName>
</protein>
<dbReference type="STRING" id="1616.IV73_GL000623"/>
<dbReference type="PANTHER" id="PTHR11728">
    <property type="entry name" value="GLYCEROL-3-PHOSPHATE DEHYDROGENASE"/>
    <property type="match status" value="1"/>
</dbReference>
<comment type="pathway">
    <text evidence="14">Membrane lipid metabolism; glycerophospholipid metabolism.</text>
</comment>
<comment type="caution">
    <text evidence="21">The sequence shown here is derived from an EMBL/GenBank/DDBJ whole genome shotgun (WGS) entry which is preliminary data.</text>
</comment>
<evidence type="ECO:0000256" key="13">
    <source>
        <dbReference type="ARBA" id="ARBA00080511"/>
    </source>
</evidence>
<evidence type="ECO:0000256" key="14">
    <source>
        <dbReference type="HAMAP-Rule" id="MF_00394"/>
    </source>
</evidence>
<dbReference type="Pfam" id="PF01210">
    <property type="entry name" value="NAD_Gly3P_dh_N"/>
    <property type="match status" value="1"/>
</dbReference>
<dbReference type="FunFam" id="3.40.50.720:FF:000019">
    <property type="entry name" value="Glycerol-3-phosphate dehydrogenase [NAD(P)+]"/>
    <property type="match status" value="1"/>
</dbReference>
<keyword evidence="4 14" id="KW-0521">NADP</keyword>
<keyword evidence="7 14" id="KW-0443">Lipid metabolism</keyword>
<feature type="binding site" evidence="14">
    <location>
        <position position="13"/>
    </location>
    <ligand>
        <name>NADPH</name>
        <dbReference type="ChEBI" id="CHEBI:57783"/>
    </ligand>
</feature>
<keyword evidence="5 14" id="KW-0560">Oxidoreductase</keyword>
<dbReference type="InterPro" id="IPR011128">
    <property type="entry name" value="G3P_DH_NAD-dep_N"/>
</dbReference>
<feature type="binding site" evidence="14">
    <location>
        <position position="35"/>
    </location>
    <ligand>
        <name>NADPH</name>
        <dbReference type="ChEBI" id="CHEBI:57783"/>
    </ligand>
</feature>
<keyword evidence="22" id="KW-1185">Reference proteome</keyword>
<dbReference type="EMBL" id="JQBP01000002">
    <property type="protein sequence ID" value="KRN75456.1"/>
    <property type="molecule type" value="Genomic_DNA"/>
</dbReference>
<dbReference type="GO" id="GO:0051287">
    <property type="term" value="F:NAD binding"/>
    <property type="evidence" value="ECO:0007669"/>
    <property type="project" value="InterPro"/>
</dbReference>
<feature type="binding site" evidence="14">
    <location>
        <position position="51"/>
    </location>
    <ligand>
        <name>NADPH</name>
        <dbReference type="ChEBI" id="CHEBI:57783"/>
    </ligand>
</feature>
<evidence type="ECO:0000256" key="9">
    <source>
        <dbReference type="ARBA" id="ARBA00023264"/>
    </source>
</evidence>
<feature type="binding site" evidence="14">
    <location>
        <position position="250"/>
    </location>
    <ligand>
        <name>sn-glycerol 3-phosphate</name>
        <dbReference type="ChEBI" id="CHEBI:57597"/>
    </ligand>
</feature>
<dbReference type="GO" id="GO:0046168">
    <property type="term" value="P:glycerol-3-phosphate catabolic process"/>
    <property type="evidence" value="ECO:0007669"/>
    <property type="project" value="InterPro"/>
</dbReference>
<dbReference type="FunFam" id="1.10.1040.10:FF:000001">
    <property type="entry name" value="Glycerol-3-phosphate dehydrogenase [NAD(P)+]"/>
    <property type="match status" value="1"/>
</dbReference>
<reference evidence="21 22" key="1">
    <citation type="journal article" date="2015" name="Genome Announc.">
        <title>Expanding the biotechnology potential of lactobacilli through comparative genomics of 213 strains and associated genera.</title>
        <authorList>
            <person name="Sun Z."/>
            <person name="Harris H.M."/>
            <person name="McCann A."/>
            <person name="Guo C."/>
            <person name="Argimon S."/>
            <person name="Zhang W."/>
            <person name="Yang X."/>
            <person name="Jeffery I.B."/>
            <person name="Cooney J.C."/>
            <person name="Kagawa T.F."/>
            <person name="Liu W."/>
            <person name="Song Y."/>
            <person name="Salvetti E."/>
            <person name="Wrobel A."/>
            <person name="Rasinkangas P."/>
            <person name="Parkhill J."/>
            <person name="Rea M.C."/>
            <person name="O'Sullivan O."/>
            <person name="Ritari J."/>
            <person name="Douillard F.P."/>
            <person name="Paul Ross R."/>
            <person name="Yang R."/>
            <person name="Briner A.E."/>
            <person name="Felis G.E."/>
            <person name="de Vos W.M."/>
            <person name="Barrangou R."/>
            <person name="Klaenhammer T.R."/>
            <person name="Caufield P.W."/>
            <person name="Cui Y."/>
            <person name="Zhang H."/>
            <person name="O'Toole P.W."/>
        </authorList>
    </citation>
    <scope>NUCLEOTIDE SEQUENCE [LARGE SCALE GENOMIC DNA]</scope>
    <source>
        <strain evidence="21 22">DSM 20593</strain>
    </source>
</reference>
<comment type="similarity">
    <text evidence="1 14 18">Belongs to the NAD-dependent glycerol-3-phosphate dehydrogenase family.</text>
</comment>
<dbReference type="RefSeq" id="WP_057754614.1">
    <property type="nucleotide sequence ID" value="NZ_JQBP01000002.1"/>
</dbReference>
<dbReference type="Gene3D" id="1.10.1040.10">
    <property type="entry name" value="N-(1-d-carboxylethyl)-l-norvaline Dehydrogenase, domain 2"/>
    <property type="match status" value="1"/>
</dbReference>
<comment type="catalytic activity">
    <reaction evidence="10">
        <text>sn-glycerol 3-phosphate + NADP(+) = dihydroxyacetone phosphate + NADPH + H(+)</text>
        <dbReference type="Rhea" id="RHEA:11096"/>
        <dbReference type="ChEBI" id="CHEBI:15378"/>
        <dbReference type="ChEBI" id="CHEBI:57597"/>
        <dbReference type="ChEBI" id="CHEBI:57642"/>
        <dbReference type="ChEBI" id="CHEBI:57783"/>
        <dbReference type="ChEBI" id="CHEBI:58349"/>
        <dbReference type="EC" id="1.1.1.94"/>
    </reaction>
    <physiologicalReaction direction="right-to-left" evidence="10">
        <dbReference type="Rhea" id="RHEA:11098"/>
    </physiologicalReaction>
</comment>
<dbReference type="InterPro" id="IPR013328">
    <property type="entry name" value="6PGD_dom2"/>
</dbReference>
<comment type="function">
    <text evidence="14">Catalyzes the reduction of the glycolytic intermediate dihydroxyacetone phosphate (DHAP) to sn-glycerol 3-phosphate (G3P), the key precursor for phospholipid synthesis.</text>
</comment>
<evidence type="ECO:0000256" key="12">
    <source>
        <dbReference type="ARBA" id="ARBA00069372"/>
    </source>
</evidence>
<feature type="binding site" evidence="14">
    <location>
        <position position="197"/>
    </location>
    <ligand>
        <name>sn-glycerol 3-phosphate</name>
        <dbReference type="ChEBI" id="CHEBI:57597"/>
    </ligand>
</feature>
<keyword evidence="9 14" id="KW-1208">Phospholipid metabolism</keyword>
<feature type="binding site" evidence="14">
    <location>
        <position position="146"/>
    </location>
    <ligand>
        <name>NADPH</name>
        <dbReference type="ChEBI" id="CHEBI:57783"/>
    </ligand>
</feature>
<dbReference type="Proteomes" id="UP000051655">
    <property type="component" value="Unassembled WGS sequence"/>
</dbReference>
<keyword evidence="14" id="KW-0963">Cytoplasm</keyword>
<feature type="binding site" evidence="16">
    <location>
        <position position="111"/>
    </location>
    <ligand>
        <name>substrate</name>
    </ligand>
</feature>
<evidence type="ECO:0000256" key="1">
    <source>
        <dbReference type="ARBA" id="ARBA00011009"/>
    </source>
</evidence>
<evidence type="ECO:0000256" key="15">
    <source>
        <dbReference type="PIRSR" id="PIRSR000114-1"/>
    </source>
</evidence>
<evidence type="ECO:0000256" key="18">
    <source>
        <dbReference type="RuleBase" id="RU000437"/>
    </source>
</evidence>
<dbReference type="PANTHER" id="PTHR11728:SF1">
    <property type="entry name" value="GLYCEROL-3-PHOSPHATE DEHYDROGENASE [NAD(+)] 2, CHLOROPLASTIC"/>
    <property type="match status" value="1"/>
</dbReference>
<evidence type="ECO:0000259" key="20">
    <source>
        <dbReference type="Pfam" id="PF07479"/>
    </source>
</evidence>
<dbReference type="Pfam" id="PF07479">
    <property type="entry name" value="NAD_Gly3P_dh_C"/>
    <property type="match status" value="1"/>
</dbReference>
<dbReference type="InterPro" id="IPR006109">
    <property type="entry name" value="G3P_DH_NAD-dep_C"/>
</dbReference>
<dbReference type="GO" id="GO:0005975">
    <property type="term" value="P:carbohydrate metabolic process"/>
    <property type="evidence" value="ECO:0007669"/>
    <property type="project" value="InterPro"/>
</dbReference>
<evidence type="ECO:0000256" key="17">
    <source>
        <dbReference type="PIRSR" id="PIRSR000114-3"/>
    </source>
</evidence>
<dbReference type="GO" id="GO:0046167">
    <property type="term" value="P:glycerol-3-phosphate biosynthetic process"/>
    <property type="evidence" value="ECO:0007669"/>
    <property type="project" value="UniProtKB-UniRule"/>
</dbReference>
<feature type="binding site" evidence="17">
    <location>
        <position position="261"/>
    </location>
    <ligand>
        <name>NAD(+)</name>
        <dbReference type="ChEBI" id="CHEBI:57540"/>
    </ligand>
</feature>
<dbReference type="UniPathway" id="UPA00940"/>
<dbReference type="GO" id="GO:0006650">
    <property type="term" value="P:glycerophospholipid metabolic process"/>
    <property type="evidence" value="ECO:0007669"/>
    <property type="project" value="UniProtKB-UniRule"/>
</dbReference>
<evidence type="ECO:0000256" key="8">
    <source>
        <dbReference type="ARBA" id="ARBA00023209"/>
    </source>
</evidence>
<feature type="binding site" evidence="14">
    <location>
        <position position="142"/>
    </location>
    <ligand>
        <name>sn-glycerol 3-phosphate</name>
        <dbReference type="ChEBI" id="CHEBI:57597"/>
    </ligand>
</feature>
<dbReference type="AlphaFoldDB" id="A0A0R2JDL5"/>
<feature type="binding site" evidence="14">
    <location>
        <position position="260"/>
    </location>
    <ligand>
        <name>sn-glycerol 3-phosphate</name>
        <dbReference type="ChEBI" id="CHEBI:57597"/>
    </ligand>
</feature>